<sequence length="214" mass="24303">MIPATDEKEAYKKLARVLETDENNRDIKKLLPSSQTECILNNNALFKISEKQELLVVPEMMQASVIKKVHSFRHFAVTKTEELILSAGHCQGSHQELTKERGFSERVLDAEVDDPGLKKERRERWPRFSKQTLDAEVDDPGLRKERRERWPKSLYIGKIDTDSESFGVKGALPALFLSANSAGRPARLRVLPDAKLANHAIAQHCLRRLASHLV</sequence>
<dbReference type="Gene3D" id="1.10.340.70">
    <property type="match status" value="1"/>
</dbReference>
<proteinExistence type="predicted"/>
<dbReference type="EMBL" id="BMAU01021116">
    <property type="protein sequence ID" value="GFX91073.1"/>
    <property type="molecule type" value="Genomic_DNA"/>
</dbReference>
<dbReference type="Proteomes" id="UP000887159">
    <property type="component" value="Unassembled WGS sequence"/>
</dbReference>
<organism evidence="1 2">
    <name type="scientific">Trichonephila clavipes</name>
    <name type="common">Golden silk orbweaver</name>
    <name type="synonym">Nephila clavipes</name>
    <dbReference type="NCBI Taxonomy" id="2585209"/>
    <lineage>
        <taxon>Eukaryota</taxon>
        <taxon>Metazoa</taxon>
        <taxon>Ecdysozoa</taxon>
        <taxon>Arthropoda</taxon>
        <taxon>Chelicerata</taxon>
        <taxon>Arachnida</taxon>
        <taxon>Araneae</taxon>
        <taxon>Araneomorphae</taxon>
        <taxon>Entelegynae</taxon>
        <taxon>Araneoidea</taxon>
        <taxon>Nephilidae</taxon>
        <taxon>Trichonephila</taxon>
    </lineage>
</organism>
<dbReference type="AlphaFoldDB" id="A0A8X6R9S9"/>
<keyword evidence="2" id="KW-1185">Reference proteome</keyword>
<comment type="caution">
    <text evidence="1">The sequence shown here is derived from an EMBL/GenBank/DDBJ whole genome shotgun (WGS) entry which is preliminary data.</text>
</comment>
<evidence type="ECO:0000313" key="2">
    <source>
        <dbReference type="Proteomes" id="UP000887159"/>
    </source>
</evidence>
<reference evidence="1" key="1">
    <citation type="submission" date="2020-08" db="EMBL/GenBank/DDBJ databases">
        <title>Multicomponent nature underlies the extraordinary mechanical properties of spider dragline silk.</title>
        <authorList>
            <person name="Kono N."/>
            <person name="Nakamura H."/>
            <person name="Mori M."/>
            <person name="Yoshida Y."/>
            <person name="Ohtoshi R."/>
            <person name="Malay A.D."/>
            <person name="Moran D.A.P."/>
            <person name="Tomita M."/>
            <person name="Numata K."/>
            <person name="Arakawa K."/>
        </authorList>
    </citation>
    <scope>NUCLEOTIDE SEQUENCE</scope>
</reference>
<accession>A0A8X6R9S9</accession>
<name>A0A8X6R9S9_TRICX</name>
<gene>
    <name evidence="1" type="ORF">TNCV_5107031</name>
</gene>
<evidence type="ECO:0000313" key="1">
    <source>
        <dbReference type="EMBL" id="GFX91073.1"/>
    </source>
</evidence>
<protein>
    <submittedName>
        <fullName evidence="1">Uncharacterized protein</fullName>
    </submittedName>
</protein>